<protein>
    <recommendedName>
        <fullName evidence="4">Mimecan</fullName>
    </recommendedName>
    <alternativeName>
        <fullName evidence="14">Osteoglycin</fullName>
    </alternativeName>
</protein>
<evidence type="ECO:0000256" key="2">
    <source>
        <dbReference type="ARBA" id="ARBA00004498"/>
    </source>
</evidence>
<evidence type="ECO:0000256" key="12">
    <source>
        <dbReference type="ARBA" id="ARBA00023157"/>
    </source>
</evidence>
<proteinExistence type="inferred from homology"/>
<dbReference type="GO" id="GO:0031012">
    <property type="term" value="C:extracellular matrix"/>
    <property type="evidence" value="ECO:0007669"/>
    <property type="project" value="TreeGrafter"/>
</dbReference>
<feature type="chain" id="PRO_5032861448" description="Mimecan" evidence="15">
    <location>
        <begin position="20"/>
        <end position="302"/>
    </location>
</feature>
<dbReference type="PROSITE" id="PS51450">
    <property type="entry name" value="LRR"/>
    <property type="match status" value="2"/>
</dbReference>
<dbReference type="GO" id="GO:0061975">
    <property type="term" value="P:articular cartilage development"/>
    <property type="evidence" value="ECO:0007669"/>
    <property type="project" value="TreeGrafter"/>
</dbReference>
<evidence type="ECO:0000256" key="13">
    <source>
        <dbReference type="ARBA" id="ARBA00023180"/>
    </source>
</evidence>
<keyword evidence="12" id="KW-1015">Disulfide bond</keyword>
<dbReference type="Pfam" id="PF00560">
    <property type="entry name" value="LRR_1"/>
    <property type="match status" value="1"/>
</dbReference>
<keyword evidence="6" id="KW-0272">Extracellular matrix</keyword>
<dbReference type="Proteomes" id="UP000646548">
    <property type="component" value="Unassembled WGS sequence"/>
</dbReference>
<keyword evidence="11" id="KW-0339">Growth factor</keyword>
<sequence>MKTLFFAFMLLLSLPAASARRLRRDSQLIRGSVPRRRLTGLVSYNFKSRRRTPRSDDDPTAMTPIGGNADGLPTCLLCVCLTGSVYCEEVSPDMTSVPALPKESAYLYARFNKIKKINKRDFADTVTLKRIDLTGNLISEIEEDAFSKLTLLEELSLAENRLTKLPVLPTKLSSFNANRNLLKTKGVKANVFKKLTKLVNLYLADNMLEAVPTIPESVRILHLQNNNITDVTIDTFCKASDNYYLRPSLSEVRLDGNPVVLSKYPDSLYLYESTSSWTVPLRSSSLYRTSLNLSLLMKHQSG</sequence>
<evidence type="ECO:0000256" key="7">
    <source>
        <dbReference type="ARBA" id="ARBA00022614"/>
    </source>
</evidence>
<evidence type="ECO:0000256" key="5">
    <source>
        <dbReference type="ARBA" id="ARBA00022525"/>
    </source>
</evidence>
<evidence type="ECO:0000256" key="11">
    <source>
        <dbReference type="ARBA" id="ARBA00023030"/>
    </source>
</evidence>
<dbReference type="SUPFAM" id="SSF52058">
    <property type="entry name" value="L domain-like"/>
    <property type="match status" value="1"/>
</dbReference>
<dbReference type="InterPro" id="IPR001611">
    <property type="entry name" value="Leu-rich_rpt"/>
</dbReference>
<comment type="caution">
    <text evidence="16">The sequence shown here is derived from an EMBL/GenBank/DDBJ whole genome shotgun (WGS) entry which is preliminary data.</text>
</comment>
<dbReference type="PANTHER" id="PTHR46269:SF1">
    <property type="entry name" value="MIMECAN"/>
    <property type="match status" value="1"/>
</dbReference>
<evidence type="ECO:0000256" key="8">
    <source>
        <dbReference type="ARBA" id="ARBA00022729"/>
    </source>
</evidence>
<evidence type="ECO:0000313" key="16">
    <source>
        <dbReference type="EMBL" id="KAF6737643.1"/>
    </source>
</evidence>
<evidence type="ECO:0000256" key="15">
    <source>
        <dbReference type="SAM" id="SignalP"/>
    </source>
</evidence>
<evidence type="ECO:0000256" key="14">
    <source>
        <dbReference type="ARBA" id="ARBA00031730"/>
    </source>
</evidence>
<accession>A0A834FNP1</accession>
<dbReference type="EMBL" id="WKFB01000053">
    <property type="protein sequence ID" value="KAF6737643.1"/>
    <property type="molecule type" value="Genomic_DNA"/>
</dbReference>
<name>A0A834FNP1_ORYME</name>
<dbReference type="GO" id="GO:0005615">
    <property type="term" value="C:extracellular space"/>
    <property type="evidence" value="ECO:0007669"/>
    <property type="project" value="TreeGrafter"/>
</dbReference>
<gene>
    <name evidence="16" type="ORF">FQA47_025468</name>
</gene>
<dbReference type="SMART" id="SM00369">
    <property type="entry name" value="LRR_TYP"/>
    <property type="match status" value="4"/>
</dbReference>
<comment type="subcellular location">
    <subcellularLocation>
        <location evidence="2">Secreted</location>
        <location evidence="2">Extracellular space</location>
        <location evidence="2">Extracellular matrix</location>
    </subcellularLocation>
</comment>
<dbReference type="Pfam" id="PF13855">
    <property type="entry name" value="LRR_8"/>
    <property type="match status" value="1"/>
</dbReference>
<keyword evidence="8 15" id="KW-0732">Signal</keyword>
<dbReference type="AlphaFoldDB" id="A0A834FNP1"/>
<evidence type="ECO:0000256" key="1">
    <source>
        <dbReference type="ARBA" id="ARBA00003759"/>
    </source>
</evidence>
<keyword evidence="5" id="KW-0964">Secreted</keyword>
<dbReference type="InterPro" id="IPR032675">
    <property type="entry name" value="LRR_dom_sf"/>
</dbReference>
<evidence type="ECO:0000313" key="17">
    <source>
        <dbReference type="Proteomes" id="UP000646548"/>
    </source>
</evidence>
<evidence type="ECO:0000256" key="6">
    <source>
        <dbReference type="ARBA" id="ARBA00022530"/>
    </source>
</evidence>
<evidence type="ECO:0000256" key="9">
    <source>
        <dbReference type="ARBA" id="ARBA00022737"/>
    </source>
</evidence>
<evidence type="ECO:0000256" key="3">
    <source>
        <dbReference type="ARBA" id="ARBA00006912"/>
    </source>
</evidence>
<keyword evidence="13" id="KW-0325">Glycoprotein</keyword>
<dbReference type="InterPro" id="IPR003591">
    <property type="entry name" value="Leu-rich_rpt_typical-subtyp"/>
</dbReference>
<dbReference type="GO" id="GO:0008083">
    <property type="term" value="F:growth factor activity"/>
    <property type="evidence" value="ECO:0007669"/>
    <property type="project" value="UniProtKB-KW"/>
</dbReference>
<dbReference type="InterPro" id="IPR043547">
    <property type="entry name" value="Mimecan/Epiphycan/Opticin"/>
</dbReference>
<reference evidence="16" key="1">
    <citation type="journal article" name="BMC Genomics">
        <title>Long-read sequencing and de novo genome assembly of marine medaka (Oryzias melastigma).</title>
        <authorList>
            <person name="Liang P."/>
            <person name="Saqib H.S.A."/>
            <person name="Ni X."/>
            <person name="Shen Y."/>
        </authorList>
    </citation>
    <scope>NUCLEOTIDE SEQUENCE</scope>
    <source>
        <strain evidence="16">Bigg-433</strain>
    </source>
</reference>
<keyword evidence="7" id="KW-0433">Leucine-rich repeat</keyword>
<evidence type="ECO:0000256" key="4">
    <source>
        <dbReference type="ARBA" id="ARBA00018423"/>
    </source>
</evidence>
<comment type="function">
    <text evidence="1">Induces bone formation in conjunction with TGF-beta-1 or TGF-beta-2.</text>
</comment>
<keyword evidence="10" id="KW-0654">Proteoglycan</keyword>
<keyword evidence="9" id="KW-0677">Repeat</keyword>
<feature type="signal peptide" evidence="15">
    <location>
        <begin position="1"/>
        <end position="19"/>
    </location>
</feature>
<dbReference type="GO" id="GO:0060348">
    <property type="term" value="P:bone development"/>
    <property type="evidence" value="ECO:0007669"/>
    <property type="project" value="TreeGrafter"/>
</dbReference>
<dbReference type="PANTHER" id="PTHR46269">
    <property type="entry name" value="EPIPHYCAN-RELATED"/>
    <property type="match status" value="1"/>
</dbReference>
<comment type="similarity">
    <text evidence="3">Belongs to the small leucine-rich proteoglycan (SLRP) family. SLRP class III subfamily.</text>
</comment>
<evidence type="ECO:0000256" key="10">
    <source>
        <dbReference type="ARBA" id="ARBA00022974"/>
    </source>
</evidence>
<organism evidence="16 17">
    <name type="scientific">Oryzias melastigma</name>
    <name type="common">Marine medaka</name>
    <dbReference type="NCBI Taxonomy" id="30732"/>
    <lineage>
        <taxon>Eukaryota</taxon>
        <taxon>Metazoa</taxon>
        <taxon>Chordata</taxon>
        <taxon>Craniata</taxon>
        <taxon>Vertebrata</taxon>
        <taxon>Euteleostomi</taxon>
        <taxon>Actinopterygii</taxon>
        <taxon>Neopterygii</taxon>
        <taxon>Teleostei</taxon>
        <taxon>Neoteleostei</taxon>
        <taxon>Acanthomorphata</taxon>
        <taxon>Ovalentaria</taxon>
        <taxon>Atherinomorphae</taxon>
        <taxon>Beloniformes</taxon>
        <taxon>Adrianichthyidae</taxon>
        <taxon>Oryziinae</taxon>
        <taxon>Oryzias</taxon>
    </lineage>
</organism>
<dbReference type="Gene3D" id="3.80.10.10">
    <property type="entry name" value="Ribonuclease Inhibitor"/>
    <property type="match status" value="2"/>
</dbReference>